<keyword evidence="7" id="KW-1185">Reference proteome</keyword>
<evidence type="ECO:0000256" key="1">
    <source>
        <dbReference type="ARBA" id="ARBA00004370"/>
    </source>
</evidence>
<dbReference type="AlphaFoldDB" id="A0A9W5YB30"/>
<gene>
    <name evidence="6" type="ORF">SH1V18_31770</name>
</gene>
<evidence type="ECO:0000256" key="3">
    <source>
        <dbReference type="ARBA" id="ARBA00022679"/>
    </source>
</evidence>
<keyword evidence="4" id="KW-1133">Transmembrane helix</keyword>
<name>A0A9W5YB30_9FIRM</name>
<dbReference type="SUPFAM" id="SSF55874">
    <property type="entry name" value="ATPase domain of HSP90 chaperone/DNA topoisomerase II/histidine kinase"/>
    <property type="match status" value="1"/>
</dbReference>
<keyword evidence="2" id="KW-0597">Phosphoprotein</keyword>
<dbReference type="RefSeq" id="WP_281817115.1">
    <property type="nucleotide sequence ID" value="NZ_BRLB01000011.1"/>
</dbReference>
<dbReference type="PANTHER" id="PTHR34220">
    <property type="entry name" value="SENSOR HISTIDINE KINASE YPDA"/>
    <property type="match status" value="1"/>
</dbReference>
<sequence length="591" mass="68163">MFRKTMIREKLLISYIIIIIFVILAVGLVNYEITSEGLEKDLLSYSDKYLIELSKNVESKIEDLNSDLFNALKDSKLLQYNVFNDLMSLSSNKDDVKLREFNKRCASILASNMYLESMMIMDLDHNVYYQSYSNYGTSKEELNDILNDKLEKYTVLRRIDEDSFAIVKPMIDINNSRFIGYVAFELRQDYFLNQLNRATAKGEWEIVLLDERNNLLSSTNESANGQLDFIKDNYNINGIVQRSYQHEGKQYIFNTLASPKGYIRVMNIIPAKVISESSYKLLKTILWASLFVLLAALLFALGFSRGITRNMGILIQKIKQLSKGDFTTKINIKTNDEVGMIADEFNHMTSEIQALINEVYLEQLSKEKAQRQAIEFEYSALRAKINPHFIYNVLEGINSMAKIQGNNSISEVTCLLAELLRDSLQDDRVYIFLEDELDYIDKFLGLKMLMRNNKFEVRKEIDEILLGARVPRFILQPIVENAIKHGIDKITTKGVIIIKCFLKEDNLCLQVLDNGRGIEKHKELVDKIEKGTWKNTKIGLKSIDKRLKFLYGKNYGAKLTYDNDYTKVEIIMPYITSIEEGDENGVQISDS</sequence>
<evidence type="ECO:0000313" key="6">
    <source>
        <dbReference type="EMBL" id="GKX30697.1"/>
    </source>
</evidence>
<feature type="domain" description="HAMP" evidence="5">
    <location>
        <begin position="305"/>
        <end position="357"/>
    </location>
</feature>
<dbReference type="InterPro" id="IPR050640">
    <property type="entry name" value="Bact_2-comp_sensor_kinase"/>
</dbReference>
<dbReference type="PROSITE" id="PS50885">
    <property type="entry name" value="HAMP"/>
    <property type="match status" value="1"/>
</dbReference>
<proteinExistence type="predicted"/>
<feature type="transmembrane region" description="Helical" evidence="4">
    <location>
        <begin position="285"/>
        <end position="303"/>
    </location>
</feature>
<dbReference type="PANTHER" id="PTHR34220:SF7">
    <property type="entry name" value="SENSOR HISTIDINE KINASE YPDA"/>
    <property type="match status" value="1"/>
</dbReference>
<dbReference type="SUPFAM" id="SSF158472">
    <property type="entry name" value="HAMP domain-like"/>
    <property type="match status" value="1"/>
</dbReference>
<evidence type="ECO:0000313" key="7">
    <source>
        <dbReference type="Proteomes" id="UP001144256"/>
    </source>
</evidence>
<dbReference type="InterPro" id="IPR036890">
    <property type="entry name" value="HATPase_C_sf"/>
</dbReference>
<evidence type="ECO:0000256" key="4">
    <source>
        <dbReference type="SAM" id="Phobius"/>
    </source>
</evidence>
<evidence type="ECO:0000259" key="5">
    <source>
        <dbReference type="PROSITE" id="PS50885"/>
    </source>
</evidence>
<dbReference type="SMART" id="SM00304">
    <property type="entry name" value="HAMP"/>
    <property type="match status" value="1"/>
</dbReference>
<protein>
    <recommendedName>
        <fullName evidence="5">HAMP domain-containing protein</fullName>
    </recommendedName>
</protein>
<dbReference type="CDD" id="cd06225">
    <property type="entry name" value="HAMP"/>
    <property type="match status" value="1"/>
</dbReference>
<keyword evidence="3" id="KW-0808">Transferase</keyword>
<comment type="caution">
    <text evidence="6">The sequence shown here is derived from an EMBL/GenBank/DDBJ whole genome shotgun (WGS) entry which is preliminary data.</text>
</comment>
<comment type="subcellular location">
    <subcellularLocation>
        <location evidence="1">Membrane</location>
    </subcellularLocation>
</comment>
<accession>A0A9W5YB30</accession>
<dbReference type="Proteomes" id="UP001144256">
    <property type="component" value="Unassembled WGS sequence"/>
</dbReference>
<reference evidence="6" key="1">
    <citation type="submission" date="2022-06" db="EMBL/GenBank/DDBJ databases">
        <title>Vallitalea longa sp. nov., an anaerobic bacterium isolated from marine sediment.</title>
        <authorList>
            <person name="Hirano S."/>
            <person name="Terahara T."/>
            <person name="Mori K."/>
            <person name="Hamada M."/>
            <person name="Matsumoto R."/>
            <person name="Kobayashi T."/>
        </authorList>
    </citation>
    <scope>NUCLEOTIDE SEQUENCE</scope>
    <source>
        <strain evidence="6">SH18-1</strain>
    </source>
</reference>
<dbReference type="Pfam" id="PF06580">
    <property type="entry name" value="His_kinase"/>
    <property type="match status" value="1"/>
</dbReference>
<dbReference type="Pfam" id="PF00672">
    <property type="entry name" value="HAMP"/>
    <property type="match status" value="1"/>
</dbReference>
<dbReference type="Gene3D" id="3.30.565.10">
    <property type="entry name" value="Histidine kinase-like ATPase, C-terminal domain"/>
    <property type="match status" value="1"/>
</dbReference>
<dbReference type="Gene3D" id="6.10.340.10">
    <property type="match status" value="1"/>
</dbReference>
<dbReference type="InterPro" id="IPR003660">
    <property type="entry name" value="HAMP_dom"/>
</dbReference>
<feature type="transmembrane region" description="Helical" evidence="4">
    <location>
        <begin position="12"/>
        <end position="31"/>
    </location>
</feature>
<keyword evidence="4" id="KW-0812">Transmembrane</keyword>
<dbReference type="GO" id="GO:0000155">
    <property type="term" value="F:phosphorelay sensor kinase activity"/>
    <property type="evidence" value="ECO:0007669"/>
    <property type="project" value="InterPro"/>
</dbReference>
<keyword evidence="4" id="KW-0472">Membrane</keyword>
<evidence type="ECO:0000256" key="2">
    <source>
        <dbReference type="ARBA" id="ARBA00022553"/>
    </source>
</evidence>
<dbReference type="InterPro" id="IPR010559">
    <property type="entry name" value="Sig_transdc_His_kin_internal"/>
</dbReference>
<dbReference type="GO" id="GO:0016020">
    <property type="term" value="C:membrane"/>
    <property type="evidence" value="ECO:0007669"/>
    <property type="project" value="UniProtKB-SubCell"/>
</dbReference>
<dbReference type="EMBL" id="BRLB01000011">
    <property type="protein sequence ID" value="GKX30697.1"/>
    <property type="molecule type" value="Genomic_DNA"/>
</dbReference>
<organism evidence="6 7">
    <name type="scientific">Vallitalea longa</name>
    <dbReference type="NCBI Taxonomy" id="2936439"/>
    <lineage>
        <taxon>Bacteria</taxon>
        <taxon>Bacillati</taxon>
        <taxon>Bacillota</taxon>
        <taxon>Clostridia</taxon>
        <taxon>Lachnospirales</taxon>
        <taxon>Vallitaleaceae</taxon>
        <taxon>Vallitalea</taxon>
    </lineage>
</organism>